<proteinExistence type="predicted"/>
<accession>A0A0F7L7S9</accession>
<sequence length="107" mass="12269">MIRAYIEYSLDHLGHKIYIVDEQNINGVIKRVHAKPIKIEFIEHDQTTMIPPTIVLGDGDNIIADITKYGKDKGIATEREDITKGKLQATEYHLEDLRRLLDLNVSK</sequence>
<protein>
    <submittedName>
        <fullName evidence="1">Uncharacterized protein</fullName>
    </submittedName>
</protein>
<name>A0A0F7L7S9_9VIRU</name>
<reference evidence="1" key="2">
    <citation type="submission" date="2015-03" db="EMBL/GenBank/DDBJ databases">
        <authorList>
            <person name="Chow C.-E.T."/>
            <person name="Winget D.M."/>
            <person name="White R.A.III."/>
            <person name="Hallam S.J."/>
            <person name="Suttle C.A."/>
        </authorList>
    </citation>
    <scope>NUCLEOTIDE SEQUENCE</scope>
    <source>
        <strain evidence="1">H4084988</strain>
    </source>
</reference>
<evidence type="ECO:0000313" key="1">
    <source>
        <dbReference type="EMBL" id="AKH47462.1"/>
    </source>
</evidence>
<dbReference type="EMBL" id="KR029594">
    <property type="protein sequence ID" value="AKH47462.1"/>
    <property type="molecule type" value="Genomic_DNA"/>
</dbReference>
<reference evidence="1" key="1">
    <citation type="journal article" date="2015" name="Front. Microbiol.">
        <title>Combining genomic sequencing methods to explore viral diversity and reveal potential virus-host interactions.</title>
        <authorList>
            <person name="Chow C.E."/>
            <person name="Winget D.M."/>
            <person name="White R.A.III."/>
            <person name="Hallam S.J."/>
            <person name="Suttle C.A."/>
        </authorList>
    </citation>
    <scope>NUCLEOTIDE SEQUENCE</scope>
    <source>
        <strain evidence="1">H4084988</strain>
    </source>
</reference>
<organism evidence="1">
    <name type="scientific">uncultured marine virus</name>
    <dbReference type="NCBI Taxonomy" id="186617"/>
    <lineage>
        <taxon>Viruses</taxon>
        <taxon>environmental samples</taxon>
    </lineage>
</organism>